<proteinExistence type="predicted"/>
<feature type="region of interest" description="Disordered" evidence="1">
    <location>
        <begin position="200"/>
        <end position="225"/>
    </location>
</feature>
<dbReference type="Proteomes" id="UP000887578">
    <property type="component" value="Unplaced"/>
</dbReference>
<evidence type="ECO:0000313" key="3">
    <source>
        <dbReference type="WBParaSite" id="PDA_v2.g21313.t1"/>
    </source>
</evidence>
<keyword evidence="2" id="KW-1185">Reference proteome</keyword>
<evidence type="ECO:0000256" key="1">
    <source>
        <dbReference type="SAM" id="MobiDB-lite"/>
    </source>
</evidence>
<evidence type="ECO:0000313" key="2">
    <source>
        <dbReference type="Proteomes" id="UP000887578"/>
    </source>
</evidence>
<reference evidence="3" key="1">
    <citation type="submission" date="2022-11" db="UniProtKB">
        <authorList>
            <consortium name="WormBaseParasite"/>
        </authorList>
    </citation>
    <scope>IDENTIFICATION</scope>
</reference>
<protein>
    <submittedName>
        <fullName evidence="3">Uncharacterized protein</fullName>
    </submittedName>
</protein>
<organism evidence="2 3">
    <name type="scientific">Panagrolaimus davidi</name>
    <dbReference type="NCBI Taxonomy" id="227884"/>
    <lineage>
        <taxon>Eukaryota</taxon>
        <taxon>Metazoa</taxon>
        <taxon>Ecdysozoa</taxon>
        <taxon>Nematoda</taxon>
        <taxon>Chromadorea</taxon>
        <taxon>Rhabditida</taxon>
        <taxon>Tylenchina</taxon>
        <taxon>Panagrolaimomorpha</taxon>
        <taxon>Panagrolaimoidea</taxon>
        <taxon>Panagrolaimidae</taxon>
        <taxon>Panagrolaimus</taxon>
    </lineage>
</organism>
<name>A0A914Q2G0_9BILA</name>
<dbReference type="AlphaFoldDB" id="A0A914Q2G0"/>
<accession>A0A914Q2G0</accession>
<sequence>MATKINCFFLNDNPESVTIDNSKTVHDNQYANLNLNQNLKFSDVSPIQSKSKSYNNKNCGTAATLKVPGSSVYDNIEERKNPLHLNKPSKISDVSNLINDKAENKEFKKLWKTNSYSNVISGCTTSLHIAVYENSAKTDSFNGSKNKNLQKGKSDSIKNEKQFFTAGTFFIQNSFEFPRQEHDGAKVPEVSNFKASQRLFNPNEAPPEIEKNSVNQNASEPSRENAKPVISAIRVTPPQSHPNQPIAFSAIRTRNEEGTLSGLGPVRNAAAPVLNISARRIAGTSSRRNQEGVISRRQNDFDRENNEAQMIGNQNAMNLTIGKFAASLDDTMLGSSENVARVKENADRLAQLFADSMKARRANQQNVSLSSGMAPSASQRHAFSTVGNPDLFPPHSASRKGPANNEISGRRIDQNIYHFYPIFLYVNIYKKRGTVVEDIFDHKNGSYLFCSEDLEE</sequence>
<dbReference type="WBParaSite" id="PDA_v2.g21313.t1">
    <property type="protein sequence ID" value="PDA_v2.g21313.t1"/>
    <property type="gene ID" value="PDA_v2.g21313"/>
</dbReference>